<dbReference type="SUPFAM" id="SSF109854">
    <property type="entry name" value="DinB/YfiT-like putative metalloenzymes"/>
    <property type="match status" value="1"/>
</dbReference>
<feature type="domain" description="Sulfatase-modifying factor enzyme-like" evidence="4">
    <location>
        <begin position="174"/>
        <end position="411"/>
    </location>
</feature>
<dbReference type="InterPro" id="IPR051043">
    <property type="entry name" value="Sulfatase_Mod_Factor_Kinase"/>
</dbReference>
<evidence type="ECO:0000256" key="2">
    <source>
        <dbReference type="ARBA" id="ARBA00023004"/>
    </source>
</evidence>
<dbReference type="EMBL" id="PIPN01000001">
    <property type="protein sequence ID" value="RUO31443.1"/>
    <property type="molecule type" value="Genomic_DNA"/>
</dbReference>
<dbReference type="InterPro" id="IPR024775">
    <property type="entry name" value="DinB-like"/>
</dbReference>
<feature type="domain" description="DinB-like" evidence="5">
    <location>
        <begin position="5"/>
        <end position="135"/>
    </location>
</feature>
<dbReference type="InterPro" id="IPR016187">
    <property type="entry name" value="CTDL_fold"/>
</dbReference>
<protein>
    <submittedName>
        <fullName evidence="6">Ergothioneine biosynthesis protein EgtB</fullName>
    </submittedName>
</protein>
<comment type="caution">
    <text evidence="6">The sequence shown here is derived from an EMBL/GenBank/DDBJ whole genome shotgun (WGS) entry which is preliminary data.</text>
</comment>
<evidence type="ECO:0000259" key="4">
    <source>
        <dbReference type="Pfam" id="PF03781"/>
    </source>
</evidence>
<gene>
    <name evidence="6" type="ORF">CWE12_00105</name>
</gene>
<keyword evidence="1" id="KW-0560">Oxidoreductase</keyword>
<evidence type="ECO:0000256" key="3">
    <source>
        <dbReference type="ARBA" id="ARBA00037882"/>
    </source>
</evidence>
<dbReference type="Gene3D" id="3.90.1580.10">
    <property type="entry name" value="paralog of FGE (formylglycine-generating enzyme)"/>
    <property type="match status" value="1"/>
</dbReference>
<dbReference type="InterPro" id="IPR042095">
    <property type="entry name" value="SUMF_sf"/>
</dbReference>
<dbReference type="Pfam" id="PF12867">
    <property type="entry name" value="DinB_2"/>
    <property type="match status" value="1"/>
</dbReference>
<evidence type="ECO:0000256" key="1">
    <source>
        <dbReference type="ARBA" id="ARBA00023002"/>
    </source>
</evidence>
<sequence>MLNYRSVREQTLALTKGLSAEDMMLQSMADASPTKWHLAHTTWFFETFLLQPHLPGYQVFNPHFRYLFNSYYDAVGERHPRPQRGLLSRPGLNEVIDYRRYVDEQMDELLATLPASLKSVLTIGLHHEMQHQELILTDIKHALSLNPYADGLVADSAVKRPQVSDDGYTEFDGGLVHIGHATDNGSDDSFAYDCERPQHQVYNAPFALANQLVSNRQWMQFIKDGGYQRPELWLSEGWALCQQEQWQAPLYWFKKDNQWYQFSFRGRHPVALDEPVCHVSYFEADAYARYAGARLPTEAEWEQAATAQPANTKAQGQFLTVDTAHHPAMPAQSGLQQLFGTLWEWTHSAFLPYPGFTPAQGALAEYNSKFMINQMVLRGGSCATPAAQIRSSYRNFFHPYQRWQFSGVRLAMTLDNEV</sequence>
<dbReference type="PANTHER" id="PTHR23150">
    <property type="entry name" value="SULFATASE MODIFYING FACTOR 1, 2"/>
    <property type="match status" value="1"/>
</dbReference>
<dbReference type="InterPro" id="IPR005532">
    <property type="entry name" value="SUMF_dom"/>
</dbReference>
<dbReference type="InterPro" id="IPR034660">
    <property type="entry name" value="DinB/YfiT-like"/>
</dbReference>
<evidence type="ECO:0000259" key="5">
    <source>
        <dbReference type="Pfam" id="PF12867"/>
    </source>
</evidence>
<proteinExistence type="predicted"/>
<dbReference type="SUPFAM" id="SSF56436">
    <property type="entry name" value="C-type lectin-like"/>
    <property type="match status" value="1"/>
</dbReference>
<evidence type="ECO:0000313" key="6">
    <source>
        <dbReference type="EMBL" id="RUO31443.1"/>
    </source>
</evidence>
<keyword evidence="2" id="KW-0408">Iron</keyword>
<evidence type="ECO:0000313" key="7">
    <source>
        <dbReference type="Proteomes" id="UP000287410"/>
    </source>
</evidence>
<dbReference type="InterPro" id="IPR017806">
    <property type="entry name" value="EgtB"/>
</dbReference>
<name>A0ABY0C0Z8_9GAMM</name>
<dbReference type="Pfam" id="PF03781">
    <property type="entry name" value="FGE-sulfatase"/>
    <property type="match status" value="1"/>
</dbReference>
<dbReference type="RefSeq" id="WP_126787553.1">
    <property type="nucleotide sequence ID" value="NZ_PIPN01000001.1"/>
</dbReference>
<reference evidence="6 7" key="1">
    <citation type="journal article" date="2018" name="Front. Microbiol.">
        <title>Genome-Based Analysis Reveals the Taxonomy and Diversity of the Family Idiomarinaceae.</title>
        <authorList>
            <person name="Liu Y."/>
            <person name="Lai Q."/>
            <person name="Shao Z."/>
        </authorList>
    </citation>
    <scope>NUCLEOTIDE SEQUENCE [LARGE SCALE GENOMIC DNA]</scope>
    <source>
        <strain evidence="6 7">GBSy1</strain>
    </source>
</reference>
<comment type="pathway">
    <text evidence="3">Amino-acid biosynthesis; ergothioneine biosynthesis.</text>
</comment>
<dbReference type="NCBIfam" id="TIGR03440">
    <property type="entry name" value="egtB_TIGR03440"/>
    <property type="match status" value="1"/>
</dbReference>
<dbReference type="Proteomes" id="UP000287410">
    <property type="component" value="Unassembled WGS sequence"/>
</dbReference>
<organism evidence="6 7">
    <name type="scientific">Aliidiomarina sedimenti</name>
    <dbReference type="NCBI Taxonomy" id="1933879"/>
    <lineage>
        <taxon>Bacteria</taxon>
        <taxon>Pseudomonadati</taxon>
        <taxon>Pseudomonadota</taxon>
        <taxon>Gammaproteobacteria</taxon>
        <taxon>Alteromonadales</taxon>
        <taxon>Idiomarinaceae</taxon>
        <taxon>Aliidiomarina</taxon>
    </lineage>
</organism>
<accession>A0ABY0C0Z8</accession>
<keyword evidence="7" id="KW-1185">Reference proteome</keyword>
<dbReference type="PANTHER" id="PTHR23150:SF36">
    <property type="entry name" value="HERCYNINE OXYGENASE"/>
    <property type="match status" value="1"/>
</dbReference>